<dbReference type="PANTHER" id="PTHR30069">
    <property type="entry name" value="TONB-DEPENDENT OUTER MEMBRANE RECEPTOR"/>
    <property type="match status" value="1"/>
</dbReference>
<keyword evidence="5 11" id="KW-0812">Transmembrane</keyword>
<feature type="chain" id="PRO_5047103270" evidence="15">
    <location>
        <begin position="39"/>
        <end position="758"/>
    </location>
</feature>
<feature type="signal peptide" evidence="15">
    <location>
        <begin position="1"/>
        <end position="38"/>
    </location>
</feature>
<dbReference type="Pfam" id="PF00593">
    <property type="entry name" value="TonB_dep_Rec_b-barrel"/>
    <property type="match status" value="1"/>
</dbReference>
<evidence type="ECO:0000313" key="19">
    <source>
        <dbReference type="Proteomes" id="UP001371218"/>
    </source>
</evidence>
<gene>
    <name evidence="18" type="ORF">AACH06_04065</name>
</gene>
<feature type="short sequence motif" description="TonB C-terminal box" evidence="12">
    <location>
        <begin position="741"/>
        <end position="758"/>
    </location>
</feature>
<evidence type="ECO:0000313" key="18">
    <source>
        <dbReference type="EMBL" id="MEK8029989.1"/>
    </source>
</evidence>
<organism evidence="18 19">
    <name type="scientific">Ideonella lacteola</name>
    <dbReference type="NCBI Taxonomy" id="2984193"/>
    <lineage>
        <taxon>Bacteria</taxon>
        <taxon>Pseudomonadati</taxon>
        <taxon>Pseudomonadota</taxon>
        <taxon>Betaproteobacteria</taxon>
        <taxon>Burkholderiales</taxon>
        <taxon>Sphaerotilaceae</taxon>
        <taxon>Ideonella</taxon>
    </lineage>
</organism>
<evidence type="ECO:0000256" key="9">
    <source>
        <dbReference type="ARBA" id="ARBA00023170"/>
    </source>
</evidence>
<evidence type="ECO:0000256" key="10">
    <source>
        <dbReference type="ARBA" id="ARBA00023237"/>
    </source>
</evidence>
<dbReference type="RefSeq" id="WP_341424351.1">
    <property type="nucleotide sequence ID" value="NZ_JBBUTG010000002.1"/>
</dbReference>
<evidence type="ECO:0000256" key="12">
    <source>
        <dbReference type="PROSITE-ProRule" id="PRU10144"/>
    </source>
</evidence>
<keyword evidence="3 11" id="KW-0813">Transport</keyword>
<feature type="domain" description="TonB-dependent receptor plug" evidence="17">
    <location>
        <begin position="68"/>
        <end position="187"/>
    </location>
</feature>
<evidence type="ECO:0000256" key="11">
    <source>
        <dbReference type="PROSITE-ProRule" id="PRU01360"/>
    </source>
</evidence>
<dbReference type="InterPro" id="IPR010949">
    <property type="entry name" value="TonB_Hb/transfer/lactofer_rcpt"/>
</dbReference>
<dbReference type="InterPro" id="IPR012910">
    <property type="entry name" value="Plug_dom"/>
</dbReference>
<evidence type="ECO:0000256" key="13">
    <source>
        <dbReference type="RuleBase" id="RU003357"/>
    </source>
</evidence>
<evidence type="ECO:0000256" key="15">
    <source>
        <dbReference type="SAM" id="SignalP"/>
    </source>
</evidence>
<dbReference type="InterPro" id="IPR011276">
    <property type="entry name" value="TonB_haem/Hb_rcpt"/>
</dbReference>
<dbReference type="CDD" id="cd01347">
    <property type="entry name" value="ligand_gated_channel"/>
    <property type="match status" value="1"/>
</dbReference>
<dbReference type="EMBL" id="JBBUTG010000002">
    <property type="protein sequence ID" value="MEK8029989.1"/>
    <property type="molecule type" value="Genomic_DNA"/>
</dbReference>
<feature type="region of interest" description="Disordered" evidence="14">
    <location>
        <begin position="244"/>
        <end position="270"/>
    </location>
</feature>
<dbReference type="Gene3D" id="2.170.130.10">
    <property type="entry name" value="TonB-dependent receptor, plug domain"/>
    <property type="match status" value="1"/>
</dbReference>
<dbReference type="InterPro" id="IPR037066">
    <property type="entry name" value="Plug_dom_sf"/>
</dbReference>
<comment type="similarity">
    <text evidence="2 11 13">Belongs to the TonB-dependent receptor family.</text>
</comment>
<evidence type="ECO:0000256" key="5">
    <source>
        <dbReference type="ARBA" id="ARBA00022692"/>
    </source>
</evidence>
<keyword evidence="8 11" id="KW-0472">Membrane</keyword>
<dbReference type="Gene3D" id="2.40.170.20">
    <property type="entry name" value="TonB-dependent receptor, beta-barrel domain"/>
    <property type="match status" value="1"/>
</dbReference>
<dbReference type="InterPro" id="IPR000531">
    <property type="entry name" value="Beta-barrel_TonB"/>
</dbReference>
<evidence type="ECO:0000259" key="17">
    <source>
        <dbReference type="Pfam" id="PF07715"/>
    </source>
</evidence>
<protein>
    <submittedName>
        <fullName evidence="18">TonB-dependent hemoglobin/transferrin/lactoferrin family receptor</fullName>
    </submittedName>
</protein>
<dbReference type="Pfam" id="PF07715">
    <property type="entry name" value="Plug"/>
    <property type="match status" value="1"/>
</dbReference>
<evidence type="ECO:0000256" key="6">
    <source>
        <dbReference type="ARBA" id="ARBA00022729"/>
    </source>
</evidence>
<feature type="compositionally biased region" description="Basic and acidic residues" evidence="14">
    <location>
        <begin position="245"/>
        <end position="257"/>
    </location>
</feature>
<evidence type="ECO:0000256" key="4">
    <source>
        <dbReference type="ARBA" id="ARBA00022452"/>
    </source>
</evidence>
<dbReference type="InterPro" id="IPR039426">
    <property type="entry name" value="TonB-dep_rcpt-like"/>
</dbReference>
<comment type="caution">
    <text evidence="18">The sequence shown here is derived from an EMBL/GenBank/DDBJ whole genome shotgun (WGS) entry which is preliminary data.</text>
</comment>
<dbReference type="Proteomes" id="UP001371218">
    <property type="component" value="Unassembled WGS sequence"/>
</dbReference>
<dbReference type="InterPro" id="IPR010917">
    <property type="entry name" value="TonB_rcpt_CS"/>
</dbReference>
<evidence type="ECO:0000256" key="14">
    <source>
        <dbReference type="SAM" id="MobiDB-lite"/>
    </source>
</evidence>
<evidence type="ECO:0000259" key="16">
    <source>
        <dbReference type="Pfam" id="PF00593"/>
    </source>
</evidence>
<evidence type="ECO:0000256" key="1">
    <source>
        <dbReference type="ARBA" id="ARBA00004571"/>
    </source>
</evidence>
<keyword evidence="6 15" id="KW-0732">Signal</keyword>
<keyword evidence="19" id="KW-1185">Reference proteome</keyword>
<dbReference type="NCBIfam" id="TIGR01786">
    <property type="entry name" value="TonB-hemlactrns"/>
    <property type="match status" value="1"/>
</dbReference>
<dbReference type="InterPro" id="IPR036942">
    <property type="entry name" value="Beta-barrel_TonB_sf"/>
</dbReference>
<dbReference type="PANTHER" id="PTHR30069:SF29">
    <property type="entry name" value="HEMOGLOBIN AND HEMOGLOBIN-HAPTOGLOBIN-BINDING PROTEIN 1-RELATED"/>
    <property type="match status" value="1"/>
</dbReference>
<keyword evidence="7 13" id="KW-0798">TonB box</keyword>
<feature type="compositionally biased region" description="Low complexity" evidence="14">
    <location>
        <begin position="104"/>
        <end position="116"/>
    </location>
</feature>
<evidence type="ECO:0000256" key="8">
    <source>
        <dbReference type="ARBA" id="ARBA00023136"/>
    </source>
</evidence>
<keyword evidence="10 11" id="KW-0998">Cell outer membrane</keyword>
<evidence type="ECO:0000256" key="3">
    <source>
        <dbReference type="ARBA" id="ARBA00022448"/>
    </source>
</evidence>
<keyword evidence="9 18" id="KW-0675">Receptor</keyword>
<feature type="region of interest" description="Disordered" evidence="14">
    <location>
        <begin position="102"/>
        <end position="124"/>
    </location>
</feature>
<keyword evidence="4 11" id="KW-1134">Transmembrane beta strand</keyword>
<reference evidence="18 19" key="1">
    <citation type="submission" date="2024-04" db="EMBL/GenBank/DDBJ databases">
        <title>Novel species of the genus Ideonella isolated from streams.</title>
        <authorList>
            <person name="Lu H."/>
        </authorList>
    </citation>
    <scope>NUCLEOTIDE SEQUENCE [LARGE SCALE GENOMIC DNA]</scope>
    <source>
        <strain evidence="18 19">DXS29W</strain>
    </source>
</reference>
<dbReference type="PROSITE" id="PS01156">
    <property type="entry name" value="TONB_DEPENDENT_REC_2"/>
    <property type="match status" value="1"/>
</dbReference>
<evidence type="ECO:0000256" key="2">
    <source>
        <dbReference type="ARBA" id="ARBA00009810"/>
    </source>
</evidence>
<dbReference type="NCBIfam" id="TIGR01785">
    <property type="entry name" value="TonB-hemin"/>
    <property type="match status" value="1"/>
</dbReference>
<comment type="subcellular location">
    <subcellularLocation>
        <location evidence="1 11">Cell outer membrane</location>
        <topology evidence="1 11">Multi-pass membrane protein</topology>
    </subcellularLocation>
</comment>
<sequence length="758" mass="81725">MPPHSNHPARPCLARTRITPIAAACLSLGLAVSGAASAQTPGALDAAPREQPPLPLISVTATRTERALDDVPATVTSHDRQAIEQRGARDLKDLLDDEVDLSVRASQPRPSASSSGGRAGQEGLNIRGLEGNQVLLLIDGIRLPSAFSFGPFSTGRLDTVDVDTLAGAEVLRGPSSSQYGSDGLAGALSLRTLRAGDLLQGGKTLAGFAKLGMHSADRSVDTTAALALGTDALKGLVLLSHRRGHETDNQGDNDSRSSNRTSPNPLDHHATSLLGSLSYQLNARHSLEATLEGRRREQHTQVWTAVAPTPEPPTPANPYANQTVSFVADDEVSRERLSLTHRYDDAQGTGLVQWQTQLHAQHAEVHQFHAEDRAFSADRTRDNRYEERSVGLSTQGAALVRGPVPQRLSFGMDLAQSQLEARRDGTVAPFGETFPSKPFPDTRYRTAGAFVQSEIDGEAFTVIPALRFDRFSLSPTSSSGFSGQAVSLSDQAVTPRIGAIWRISPGLAPYAQWALGFRAPQPDQVNNGFSNIASGYTSIGNPDLKPEHARSIEIGTRGQLDALRWQLALFDNRYRDFISQEMVSGSFTPNDPAVFQYVNLAHARIRGGELKLEWQGGGGWTGQFALARAQGSSETDGQHTPLDTVNPLRARLALRYEAPRWSASAQWQHIDGKAAKDVSDASQFLPPDADVVDLFAQWRFNATWSLRGAVLNLFDETYWRWSDVRGVAAASGSGQPNPALSAFTAPGRSVQIALRADF</sequence>
<dbReference type="SUPFAM" id="SSF56935">
    <property type="entry name" value="Porins"/>
    <property type="match status" value="1"/>
</dbReference>
<feature type="domain" description="TonB-dependent receptor-like beta-barrel" evidence="16">
    <location>
        <begin position="307"/>
        <end position="713"/>
    </location>
</feature>
<evidence type="ECO:0000256" key="7">
    <source>
        <dbReference type="ARBA" id="ARBA00023077"/>
    </source>
</evidence>
<proteinExistence type="inferred from homology"/>
<dbReference type="PROSITE" id="PS52016">
    <property type="entry name" value="TONB_DEPENDENT_REC_3"/>
    <property type="match status" value="1"/>
</dbReference>
<name>A0ABU9BJQ8_9BURK</name>
<accession>A0ABU9BJQ8</accession>